<accession>A0A085MYG5</accession>
<sequence length="70" mass="8020">MAIPVDAVQRFPNVVGLLQKALVGHQQITNCRSHKAHGFAQIKERASWHHSKTRLRLRAKRRAFLKDAKP</sequence>
<dbReference type="Proteomes" id="UP000030758">
    <property type="component" value="Unassembled WGS sequence"/>
</dbReference>
<name>A0A085MYG5_9BILA</name>
<protein>
    <submittedName>
        <fullName evidence="1">Uncharacterized protein</fullName>
    </submittedName>
</protein>
<dbReference type="AlphaFoldDB" id="A0A085MYG5"/>
<organism evidence="1">
    <name type="scientific">Trichuris suis</name>
    <name type="common">pig whipworm</name>
    <dbReference type="NCBI Taxonomy" id="68888"/>
    <lineage>
        <taxon>Eukaryota</taxon>
        <taxon>Metazoa</taxon>
        <taxon>Ecdysozoa</taxon>
        <taxon>Nematoda</taxon>
        <taxon>Enoplea</taxon>
        <taxon>Dorylaimia</taxon>
        <taxon>Trichinellida</taxon>
        <taxon>Trichuridae</taxon>
        <taxon>Trichuris</taxon>
    </lineage>
</organism>
<dbReference type="EMBL" id="KL367599">
    <property type="protein sequence ID" value="KFD62261.1"/>
    <property type="molecule type" value="Genomic_DNA"/>
</dbReference>
<reference evidence="1" key="1">
    <citation type="journal article" date="2014" name="Nat. Genet.">
        <title>Genome and transcriptome of the porcine whipworm Trichuris suis.</title>
        <authorList>
            <person name="Jex A.R."/>
            <person name="Nejsum P."/>
            <person name="Schwarz E.M."/>
            <person name="Hu L."/>
            <person name="Young N.D."/>
            <person name="Hall R.S."/>
            <person name="Korhonen P.K."/>
            <person name="Liao S."/>
            <person name="Thamsborg S."/>
            <person name="Xia J."/>
            <person name="Xu P."/>
            <person name="Wang S."/>
            <person name="Scheerlinck J.P."/>
            <person name="Hofmann A."/>
            <person name="Sternberg P.W."/>
            <person name="Wang J."/>
            <person name="Gasser R.B."/>
        </authorList>
    </citation>
    <scope>NUCLEOTIDE SEQUENCE [LARGE SCALE GENOMIC DNA]</scope>
    <source>
        <strain evidence="1">DCEP-RM93F</strain>
    </source>
</reference>
<gene>
    <name evidence="1" type="ORF">M514_25574</name>
</gene>
<evidence type="ECO:0000313" key="1">
    <source>
        <dbReference type="EMBL" id="KFD62261.1"/>
    </source>
</evidence>
<proteinExistence type="predicted"/>